<dbReference type="Proteomes" id="UP001149165">
    <property type="component" value="Unassembled WGS sequence"/>
</dbReference>
<dbReference type="AlphaFoldDB" id="A0A9W9GBD2"/>
<keyword evidence="3" id="KW-1185">Reference proteome</keyword>
<dbReference type="SUPFAM" id="SSF50129">
    <property type="entry name" value="GroES-like"/>
    <property type="match status" value="1"/>
</dbReference>
<dbReference type="SMART" id="SM00829">
    <property type="entry name" value="PKS_ER"/>
    <property type="match status" value="1"/>
</dbReference>
<reference evidence="2" key="2">
    <citation type="journal article" date="2023" name="IMA Fungus">
        <title>Comparative genomic study of the Penicillium genus elucidates a diverse pangenome and 15 lateral gene transfer events.</title>
        <authorList>
            <person name="Petersen C."/>
            <person name="Sorensen T."/>
            <person name="Nielsen M.R."/>
            <person name="Sondergaard T.E."/>
            <person name="Sorensen J.L."/>
            <person name="Fitzpatrick D.A."/>
            <person name="Frisvad J.C."/>
            <person name="Nielsen K.L."/>
        </authorList>
    </citation>
    <scope>NUCLEOTIDE SEQUENCE</scope>
    <source>
        <strain evidence="2">IBT 30069</strain>
    </source>
</reference>
<reference evidence="2" key="1">
    <citation type="submission" date="2022-11" db="EMBL/GenBank/DDBJ databases">
        <authorList>
            <person name="Petersen C."/>
        </authorList>
    </citation>
    <scope>NUCLEOTIDE SEQUENCE</scope>
    <source>
        <strain evidence="2">IBT 30069</strain>
    </source>
</reference>
<dbReference type="CDD" id="cd05289">
    <property type="entry name" value="MDR_like_2"/>
    <property type="match status" value="1"/>
</dbReference>
<dbReference type="InterPro" id="IPR011032">
    <property type="entry name" value="GroES-like_sf"/>
</dbReference>
<sequence>MKAVQILGEVSSPEVFSNWSMEKPIPEGSQILIHVHAAGITGDEIIWPEPYASPTRIPGHEISGVISEFGPDYNGPFTVGQEVFAFLDAERGQGQAEYAICLPNEVALKPKSISHAEAASLPIPLLTAREALTDHARIQSGMKVLITGASGAVGVMAVQLVASMDGMHVVALASAKNYEMVKDLGAHEVLDYNSSGWEREVQEVDVVFDTVGGDVLAKVWECVKDDGVIVTVGDPAPTWAFGGGQAAESVDHPKVRYEHFIVSPNAEWLEDGREKIDAGSLRKLSVQTFPFGQAKEAWAHARSRGRKDKVVIVFED</sequence>
<dbReference type="Gene3D" id="3.40.50.720">
    <property type="entry name" value="NAD(P)-binding Rossmann-like Domain"/>
    <property type="match status" value="1"/>
</dbReference>
<dbReference type="InterPro" id="IPR013154">
    <property type="entry name" value="ADH-like_N"/>
</dbReference>
<evidence type="ECO:0000313" key="2">
    <source>
        <dbReference type="EMBL" id="KAJ5115706.1"/>
    </source>
</evidence>
<dbReference type="PANTHER" id="PTHR43482">
    <property type="entry name" value="PROTEIN AST1-RELATED"/>
    <property type="match status" value="1"/>
</dbReference>
<feature type="domain" description="Enoyl reductase (ER)" evidence="1">
    <location>
        <begin position="8"/>
        <end position="312"/>
    </location>
</feature>
<dbReference type="InterPro" id="IPR052585">
    <property type="entry name" value="Lipid_raft_assoc_Zn_ADH"/>
</dbReference>
<protein>
    <recommendedName>
        <fullName evidence="1">Enoyl reductase (ER) domain-containing protein</fullName>
    </recommendedName>
</protein>
<dbReference type="Gene3D" id="3.90.180.10">
    <property type="entry name" value="Medium-chain alcohol dehydrogenases, catalytic domain"/>
    <property type="match status" value="1"/>
</dbReference>
<dbReference type="PANTHER" id="PTHR43482:SF4">
    <property type="entry name" value="ALCOHOL DEHYDROGENASE, PUTATIVE (AFU_ORTHOLOGUE AFUA_7G06260)-RELATED"/>
    <property type="match status" value="1"/>
</dbReference>
<comment type="caution">
    <text evidence="2">The sequence shown here is derived from an EMBL/GenBank/DDBJ whole genome shotgun (WGS) entry which is preliminary data.</text>
</comment>
<evidence type="ECO:0000259" key="1">
    <source>
        <dbReference type="SMART" id="SM00829"/>
    </source>
</evidence>
<dbReference type="InterPro" id="IPR020843">
    <property type="entry name" value="ER"/>
</dbReference>
<organism evidence="2 3">
    <name type="scientific">Penicillium angulare</name>
    <dbReference type="NCBI Taxonomy" id="116970"/>
    <lineage>
        <taxon>Eukaryota</taxon>
        <taxon>Fungi</taxon>
        <taxon>Dikarya</taxon>
        <taxon>Ascomycota</taxon>
        <taxon>Pezizomycotina</taxon>
        <taxon>Eurotiomycetes</taxon>
        <taxon>Eurotiomycetidae</taxon>
        <taxon>Eurotiales</taxon>
        <taxon>Aspergillaceae</taxon>
        <taxon>Penicillium</taxon>
    </lineage>
</organism>
<evidence type="ECO:0000313" key="3">
    <source>
        <dbReference type="Proteomes" id="UP001149165"/>
    </source>
</evidence>
<name>A0A9W9GBD2_9EURO</name>
<accession>A0A9W9GBD2</accession>
<dbReference type="Pfam" id="PF13602">
    <property type="entry name" value="ADH_zinc_N_2"/>
    <property type="match status" value="1"/>
</dbReference>
<dbReference type="EMBL" id="JAPQKH010000001">
    <property type="protein sequence ID" value="KAJ5115706.1"/>
    <property type="molecule type" value="Genomic_DNA"/>
</dbReference>
<dbReference type="SUPFAM" id="SSF51735">
    <property type="entry name" value="NAD(P)-binding Rossmann-fold domains"/>
    <property type="match status" value="1"/>
</dbReference>
<dbReference type="InterPro" id="IPR036291">
    <property type="entry name" value="NAD(P)-bd_dom_sf"/>
</dbReference>
<dbReference type="Pfam" id="PF08240">
    <property type="entry name" value="ADH_N"/>
    <property type="match status" value="1"/>
</dbReference>
<dbReference type="OrthoDB" id="3509362at2759"/>
<proteinExistence type="predicted"/>
<gene>
    <name evidence="2" type="ORF">N7456_000054</name>
</gene>
<dbReference type="GO" id="GO:0016491">
    <property type="term" value="F:oxidoreductase activity"/>
    <property type="evidence" value="ECO:0007669"/>
    <property type="project" value="InterPro"/>
</dbReference>